<accession>A0A0K2TBG8</accession>
<proteinExistence type="predicted"/>
<name>A0A0K2TBG8_LEPSM</name>
<protein>
    <submittedName>
        <fullName evidence="1">Uncharacterized protein</fullName>
    </submittedName>
</protein>
<dbReference type="EMBL" id="HACA01005455">
    <property type="protein sequence ID" value="CDW22816.1"/>
    <property type="molecule type" value="Transcribed_RNA"/>
</dbReference>
<reference evidence="1" key="1">
    <citation type="submission" date="2014-05" db="EMBL/GenBank/DDBJ databases">
        <authorList>
            <person name="Chronopoulou M."/>
        </authorList>
    </citation>
    <scope>NUCLEOTIDE SEQUENCE</scope>
    <source>
        <tissue evidence="1">Whole organism</tissue>
    </source>
</reference>
<evidence type="ECO:0000313" key="1">
    <source>
        <dbReference type="EMBL" id="CDW22816.1"/>
    </source>
</evidence>
<organism evidence="1">
    <name type="scientific">Lepeophtheirus salmonis</name>
    <name type="common">Salmon louse</name>
    <name type="synonym">Caligus salmonis</name>
    <dbReference type="NCBI Taxonomy" id="72036"/>
    <lineage>
        <taxon>Eukaryota</taxon>
        <taxon>Metazoa</taxon>
        <taxon>Ecdysozoa</taxon>
        <taxon>Arthropoda</taxon>
        <taxon>Crustacea</taxon>
        <taxon>Multicrustacea</taxon>
        <taxon>Hexanauplia</taxon>
        <taxon>Copepoda</taxon>
        <taxon>Siphonostomatoida</taxon>
        <taxon>Caligidae</taxon>
        <taxon>Lepeophtheirus</taxon>
    </lineage>
</organism>
<sequence>MWNDLTVDNTLVRMKSRIIIPKACQKDILLKLNSHIRESLRQRYVREIPFTGLELIMKSI</sequence>
<dbReference type="AlphaFoldDB" id="A0A0K2TBG8"/>